<feature type="compositionally biased region" description="Basic and acidic residues" evidence="1">
    <location>
        <begin position="994"/>
        <end position="1016"/>
    </location>
</feature>
<feature type="compositionally biased region" description="Pro residues" evidence="1">
    <location>
        <begin position="1457"/>
        <end position="1469"/>
    </location>
</feature>
<feature type="compositionally biased region" description="Low complexity" evidence="1">
    <location>
        <begin position="2047"/>
        <end position="2059"/>
    </location>
</feature>
<dbReference type="EMBL" id="PZQS01000013">
    <property type="protein sequence ID" value="PVD19983.1"/>
    <property type="molecule type" value="Genomic_DNA"/>
</dbReference>
<feature type="compositionally biased region" description="Polar residues" evidence="1">
    <location>
        <begin position="2485"/>
        <end position="2501"/>
    </location>
</feature>
<feature type="region of interest" description="Disordered" evidence="1">
    <location>
        <begin position="2135"/>
        <end position="2191"/>
    </location>
</feature>
<feature type="region of interest" description="Disordered" evidence="1">
    <location>
        <begin position="124"/>
        <end position="233"/>
    </location>
</feature>
<feature type="compositionally biased region" description="Basic residues" evidence="1">
    <location>
        <begin position="321"/>
        <end position="335"/>
    </location>
</feature>
<feature type="region of interest" description="Disordered" evidence="1">
    <location>
        <begin position="600"/>
        <end position="658"/>
    </location>
</feature>
<protein>
    <submittedName>
        <fullName evidence="2">Uncharacterized protein</fullName>
    </submittedName>
</protein>
<feature type="compositionally biased region" description="Basic and acidic residues" evidence="1">
    <location>
        <begin position="945"/>
        <end position="962"/>
    </location>
</feature>
<feature type="compositionally biased region" description="Basic and acidic residues" evidence="1">
    <location>
        <begin position="1607"/>
        <end position="1629"/>
    </location>
</feature>
<feature type="region of interest" description="Disordered" evidence="1">
    <location>
        <begin position="285"/>
        <end position="347"/>
    </location>
</feature>
<feature type="compositionally biased region" description="Polar residues" evidence="1">
    <location>
        <begin position="1986"/>
        <end position="2002"/>
    </location>
</feature>
<feature type="region of interest" description="Disordered" evidence="1">
    <location>
        <begin position="685"/>
        <end position="715"/>
    </location>
</feature>
<reference evidence="2 3" key="1">
    <citation type="submission" date="2018-04" db="EMBL/GenBank/DDBJ databases">
        <title>The genome of golden apple snail Pomacea canaliculata provides insight into stress tolerance and invasive adaptation.</title>
        <authorList>
            <person name="Liu C."/>
            <person name="Liu B."/>
            <person name="Ren Y."/>
            <person name="Zhang Y."/>
            <person name="Wang H."/>
            <person name="Li S."/>
            <person name="Jiang F."/>
            <person name="Yin L."/>
            <person name="Zhang G."/>
            <person name="Qian W."/>
            <person name="Fan W."/>
        </authorList>
    </citation>
    <scope>NUCLEOTIDE SEQUENCE [LARGE SCALE GENOMIC DNA]</scope>
    <source>
        <strain evidence="2">SZHN2017</strain>
        <tissue evidence="2">Muscle</tissue>
    </source>
</reference>
<feature type="compositionally biased region" description="Basic and acidic residues" evidence="1">
    <location>
        <begin position="2142"/>
        <end position="2158"/>
    </location>
</feature>
<comment type="caution">
    <text evidence="2">The sequence shown here is derived from an EMBL/GenBank/DDBJ whole genome shotgun (WGS) entry which is preliminary data.</text>
</comment>
<evidence type="ECO:0000313" key="3">
    <source>
        <dbReference type="Proteomes" id="UP000245119"/>
    </source>
</evidence>
<feature type="compositionally biased region" description="Basic and acidic residues" evidence="1">
    <location>
        <begin position="189"/>
        <end position="222"/>
    </location>
</feature>
<feature type="compositionally biased region" description="Basic and acidic residues" evidence="1">
    <location>
        <begin position="900"/>
        <end position="911"/>
    </location>
</feature>
<feature type="compositionally biased region" description="Basic and acidic residues" evidence="1">
    <location>
        <begin position="605"/>
        <end position="623"/>
    </location>
</feature>
<feature type="region of interest" description="Disordered" evidence="1">
    <location>
        <begin position="1127"/>
        <end position="1152"/>
    </location>
</feature>
<keyword evidence="3" id="KW-1185">Reference proteome</keyword>
<feature type="compositionally biased region" description="Polar residues" evidence="1">
    <location>
        <begin position="1789"/>
        <end position="1801"/>
    </location>
</feature>
<name>A0A2T7NFM9_POMCA</name>
<feature type="region of interest" description="Disordered" evidence="1">
    <location>
        <begin position="2044"/>
        <end position="2109"/>
    </location>
</feature>
<feature type="compositionally biased region" description="Acidic residues" evidence="1">
    <location>
        <begin position="373"/>
        <end position="387"/>
    </location>
</feature>
<feature type="compositionally biased region" description="Polar residues" evidence="1">
    <location>
        <begin position="2521"/>
        <end position="2536"/>
    </location>
</feature>
<feature type="region of interest" description="Disordered" evidence="1">
    <location>
        <begin position="1986"/>
        <end position="2030"/>
    </location>
</feature>
<feature type="region of interest" description="Disordered" evidence="1">
    <location>
        <begin position="1959"/>
        <end position="1978"/>
    </location>
</feature>
<feature type="region of interest" description="Disordered" evidence="1">
    <location>
        <begin position="372"/>
        <end position="473"/>
    </location>
</feature>
<feature type="region of interest" description="Disordered" evidence="1">
    <location>
        <begin position="1599"/>
        <end position="1652"/>
    </location>
</feature>
<dbReference type="Proteomes" id="UP000245119">
    <property type="component" value="Linkage Group LG13"/>
</dbReference>
<proteinExistence type="predicted"/>
<feature type="compositionally biased region" description="Polar residues" evidence="1">
    <location>
        <begin position="442"/>
        <end position="452"/>
    </location>
</feature>
<feature type="region of interest" description="Disordered" evidence="1">
    <location>
        <begin position="1456"/>
        <end position="1568"/>
    </location>
</feature>
<feature type="compositionally biased region" description="Polar residues" evidence="1">
    <location>
        <begin position="2437"/>
        <end position="2463"/>
    </location>
</feature>
<feature type="compositionally biased region" description="Polar residues" evidence="1">
    <location>
        <begin position="2337"/>
        <end position="2356"/>
    </location>
</feature>
<feature type="compositionally biased region" description="Polar residues" evidence="1">
    <location>
        <begin position="1135"/>
        <end position="1144"/>
    </location>
</feature>
<feature type="region of interest" description="Disordered" evidence="1">
    <location>
        <begin position="1823"/>
        <end position="1865"/>
    </location>
</feature>
<feature type="compositionally biased region" description="Polar residues" evidence="1">
    <location>
        <begin position="1636"/>
        <end position="1652"/>
    </location>
</feature>
<evidence type="ECO:0000256" key="1">
    <source>
        <dbReference type="SAM" id="MobiDB-lite"/>
    </source>
</evidence>
<feature type="compositionally biased region" description="Polar residues" evidence="1">
    <location>
        <begin position="629"/>
        <end position="640"/>
    </location>
</feature>
<feature type="region of interest" description="Disordered" evidence="1">
    <location>
        <begin position="1775"/>
        <end position="1808"/>
    </location>
</feature>
<feature type="compositionally biased region" description="Low complexity" evidence="1">
    <location>
        <begin position="415"/>
        <end position="425"/>
    </location>
</feature>
<feature type="region of interest" description="Disordered" evidence="1">
    <location>
        <begin position="945"/>
        <end position="1016"/>
    </location>
</feature>
<feature type="compositionally biased region" description="Basic and acidic residues" evidence="1">
    <location>
        <begin position="1476"/>
        <end position="1493"/>
    </location>
</feature>
<feature type="region of interest" description="Disordered" evidence="1">
    <location>
        <begin position="2211"/>
        <end position="2544"/>
    </location>
</feature>
<sequence length="2554" mass="276660">MYDVGPQGTPSPDPLAELHRLMFSDVASPAVVEWGMKETTISMEPSGETSSHNVMRLEHEQPGSSNYYKDPGTPFSTFLKESTIPLSHYIRNPATPNVQHSRDSNAALVSKVIEAAEAFTRENALQGKRTSEHSVVSENQNKHSASNQEQEDVGVTTKSATAEENNASPSFKTRPMPALIRDPVVVPLGKREAINKETREKSSERREGKVKLLDSKGSDHHSKQGLAKQHAKDIKDKVKANWERLCESNNATKTPLLSVRKEGLREKENVDKERRSVQLLPKPKAVKRCGQQQKLLDLGRSARTSGRQTAEEDEKKSCGVRGRRGMKMSAKRRCAAGRAGSQDELTSDITPKLHERRGAWVSGGTDVIHVDKDEEDDVFTDVPEDDGTTALHLTPTARKSEGEFFPDLSRTPSCGSSRGSSSSSVDEGDSDSVESRRRLASTCLSRTSSIGSHSDEKGEPIADTILPTIFPPRRQSNEKVKTADLLASFHEHQLRCLELEGQHYVVLEEVLSKCFPGLPRAQVERARLRDLNLLTRTLHLLGPGLAPEGSDSVSVLALADAAQLLHFFHGMMPCPGKDCMLTAPKPRGHLLETAKAAAGASPSVCHHDKVGQRSRRSSSEGQHRFAVSESATFRKSSLSGRSKLDSMASDEFDGNEEDAHSFTSEKTLFYCDGHPIFVYEDDAMAEQEQGTSDGEHARSPISSFKRGKIRRRASSYETDGEIMSVKEFKEKSGFGYRPNSPDVYRSYPEVGDASPMLPSIPVYLSSPYTPGGGSLCHMPMDNERVLLECFSAPGSMAPSSVRSAPSVRLLSPDRPDLPPYEEDVFEGFPNNRITSETEYNHADLDPTDDLATPNAPANFLHEQLGKTSVPDIVVQPAHVHRNKYLDIGTHGDVASSEEPCSMHDPGEDKKFKNISGDISKCGSQQVDESLKGAYSWEKTVHRVEGLRSKRETSPGNIHERLSRKVAASETEKHANERKNEDGKFSAKKSSKSKKKDETKMGIKSGSRDREKESKLAKDIVRRLRAVAKNGEKGSTMLVDTATPSSESTSTGSVCSATTDVMSEKGVSRPSVTLTSDNHVTTKSGITIAERGQPAPVIPGKGELLPTDTLALVRKSSDTTTIAYGTSDEEVETASRAGSIQTASSDGDLAPEQLQSSAPRHFPQKVAYAEALMLSKTGPTLDFKESDGNPPTSEKFLSPRSVPVCTRIEDFINQGSEYMSDAVGLVRSHSEPSLHSKSGDKVSAGLQVTGGSGRGDALVPPGVTVRSNSFPGASHSPKHLSEEEFIKNPPAPLLRMCGDMPEPSAQDDPCHSAPSLSPCTEITIETSKDNQDVHMPRVKAGAELHEMALTPVGAKQTGSPIAEQVEREQPYDWTMPCAAHGEVCCPCEGLDVETVLDNVASPKVGPWLCTPGDELLYRCYSPRHLSMCASPRHSVAYMSPRHSTVCYSPRHSSSCYSPRPPPISYSPRPSPLAATSEELKTLQEETTLSRHEPSRLTVQVPGHDSAGSGVKRFASPNELPAAKRRPTEVQQKHSAAPDQVAEPQPGSPQTHEVSHDLEQPAQPSDSDLHHLATSGVNIQEVHAHQTEEVSLDKSDKLSVNLRSSSDTGHLHVDSVSDMVDPGHPDAEQSHPPKSLVPTGTSDLSDSQTMNSKSKSLVMPVDSAKLNISEADAKTVSSALAASDIHENISDVSLATPDTYKNLTEASFVSETKMTCTETLEIKIITLSEDTRTKMTLTKMVSTKVTPTTTLGVLTPSHVEGELEEIETPVVVKPNILNSPRVKSPSKDSSPDFTLARTVNQNSDQREKKIGLSLTVESNDFVGIEGEERRKTGGHRLADTVRASRSERRRHSASADSSGHVTRCNSMHSDLTPKMTVELKRSHSCDIEHPAVKRFKYNKEEVLDFSGLPTLERQSFMSEAFKRLYKQEGLRECMKTAAGLYLQPMTGVYLHDMTVGYVEHVTSSRDPPEEDTPSSQCAAPPIENEVVSSGCESQTSCTSGQTGQPDPAPPLAPMDTMSQSEVSESRDADCSRATPIDDVEEALHQVQLSSSMSESHPGSESIADKDEETLAEEVKPCCPGDAAIKSPDDDRMDETNVPCPEGESARAPDHVVAVVDMNDRGEDDSCRRLMLTDDLEDEDDSAADCDHDTMSLDSGEEVHSDTVAPVQDVHKMAMSDDDDEDKSEKPMTDSGIIMPVIVEKDKYLPEVSGNEELMACTDVEPGEARGIEASQAPSTSPVMEPSADNSESLCSQNISVTQESKQNHDPLTPEIQHESVPVAEQTPLRVDILGPGSPRGSLTEENTNNAKLHRNSETPQEEYPIAPESQDGSGVESDETRMSPVSKSNSITSDISDGQSVTEDVDGCLAGQHRDEAADFSPVSERAETEVNVSGDERPPTPACDVSRGVSGGESDLDGQSTNDSHLHSEPMSPKPSSEGPPQVQNLDLEQHVQAANVQNTGDRLNTSDPLPPEETATVLSQVSACAAPGTSGTNTASTDLAASSVGNVPPRAGEESEVTGACSRPPRQQDTQTPSASQPSEGSEDFRMKAYLLEKMVEG</sequence>
<gene>
    <name evidence="2" type="ORF">C0Q70_20477</name>
</gene>
<feature type="compositionally biased region" description="Basic and acidic residues" evidence="1">
    <location>
        <begin position="1824"/>
        <end position="1844"/>
    </location>
</feature>
<feature type="compositionally biased region" description="Polar residues" evidence="1">
    <location>
        <begin position="133"/>
        <end position="148"/>
    </location>
</feature>
<organism evidence="2 3">
    <name type="scientific">Pomacea canaliculata</name>
    <name type="common">Golden apple snail</name>
    <dbReference type="NCBI Taxonomy" id="400727"/>
    <lineage>
        <taxon>Eukaryota</taxon>
        <taxon>Metazoa</taxon>
        <taxon>Spiralia</taxon>
        <taxon>Lophotrochozoa</taxon>
        <taxon>Mollusca</taxon>
        <taxon>Gastropoda</taxon>
        <taxon>Caenogastropoda</taxon>
        <taxon>Architaenioglossa</taxon>
        <taxon>Ampullarioidea</taxon>
        <taxon>Ampullariidae</taxon>
        <taxon>Pomacea</taxon>
    </lineage>
</organism>
<feature type="compositionally biased region" description="Basic and acidic residues" evidence="1">
    <location>
        <begin position="2379"/>
        <end position="2393"/>
    </location>
</feature>
<feature type="compositionally biased region" description="Polar residues" evidence="1">
    <location>
        <begin position="2229"/>
        <end position="2258"/>
    </location>
</feature>
<accession>A0A2T7NFM9</accession>
<feature type="compositionally biased region" description="Basic and acidic residues" evidence="1">
    <location>
        <begin position="969"/>
        <end position="984"/>
    </location>
</feature>
<feature type="region of interest" description="Disordered" evidence="1">
    <location>
        <begin position="894"/>
        <end position="916"/>
    </location>
</feature>
<feature type="compositionally biased region" description="Polar residues" evidence="1">
    <location>
        <begin position="156"/>
        <end position="171"/>
    </location>
</feature>
<evidence type="ECO:0000313" key="2">
    <source>
        <dbReference type="EMBL" id="PVD19983.1"/>
    </source>
</evidence>